<dbReference type="Pfam" id="PF00690">
    <property type="entry name" value="Cation_ATPase_N"/>
    <property type="match status" value="1"/>
</dbReference>
<keyword evidence="11" id="KW-0106">Calcium</keyword>
<dbReference type="SUPFAM" id="SSF81665">
    <property type="entry name" value="Calcium ATPase, transmembrane domain M"/>
    <property type="match status" value="1"/>
</dbReference>
<dbReference type="InterPro" id="IPR023299">
    <property type="entry name" value="ATPase_P-typ_cyto_dom_N"/>
</dbReference>
<evidence type="ECO:0000256" key="7">
    <source>
        <dbReference type="ARBA" id="ARBA00022568"/>
    </source>
</evidence>
<organism evidence="19 20">
    <name type="scientific">Thermoanaerobacterium thermosaccharolyticum</name>
    <name type="common">Clostridium thermosaccharolyticum</name>
    <dbReference type="NCBI Taxonomy" id="1517"/>
    <lineage>
        <taxon>Bacteria</taxon>
        <taxon>Bacillati</taxon>
        <taxon>Bacillota</taxon>
        <taxon>Clostridia</taxon>
        <taxon>Thermoanaerobacterales</taxon>
        <taxon>Thermoanaerobacteraceae</taxon>
        <taxon>Thermoanaerobacterium</taxon>
    </lineage>
</organism>
<dbReference type="FunFam" id="3.40.50.1000:FF:000028">
    <property type="entry name" value="Calcium-transporting P-type ATPase, putative"/>
    <property type="match status" value="1"/>
</dbReference>
<evidence type="ECO:0000256" key="3">
    <source>
        <dbReference type="ARBA" id="ARBA00012790"/>
    </source>
</evidence>
<gene>
    <name evidence="19" type="ORF">Thert_00088</name>
</gene>
<evidence type="ECO:0000256" key="12">
    <source>
        <dbReference type="ARBA" id="ARBA00022840"/>
    </source>
</evidence>
<dbReference type="Gene3D" id="3.40.1110.10">
    <property type="entry name" value="Calcium-transporting ATPase, cytoplasmic domain N"/>
    <property type="match status" value="1"/>
</dbReference>
<dbReference type="InterPro" id="IPR006413">
    <property type="entry name" value="P-type_ATPase_IIA_PMR1"/>
</dbReference>
<evidence type="ECO:0000256" key="8">
    <source>
        <dbReference type="ARBA" id="ARBA00022692"/>
    </source>
</evidence>
<dbReference type="GO" id="GO:0016887">
    <property type="term" value="F:ATP hydrolysis activity"/>
    <property type="evidence" value="ECO:0007669"/>
    <property type="project" value="InterPro"/>
</dbReference>
<keyword evidence="12" id="KW-0067">ATP-binding</keyword>
<dbReference type="InterPro" id="IPR018303">
    <property type="entry name" value="ATPase_P-typ_P_site"/>
</dbReference>
<dbReference type="InterPro" id="IPR008250">
    <property type="entry name" value="ATPase_P-typ_transduc_dom_A_sf"/>
</dbReference>
<evidence type="ECO:0000256" key="9">
    <source>
        <dbReference type="ARBA" id="ARBA00022723"/>
    </source>
</evidence>
<dbReference type="SFLD" id="SFLDG00002">
    <property type="entry name" value="C1.7:_P-type_atpase_like"/>
    <property type="match status" value="1"/>
</dbReference>
<evidence type="ECO:0000256" key="16">
    <source>
        <dbReference type="ARBA" id="ARBA00023065"/>
    </source>
</evidence>
<dbReference type="NCBIfam" id="TIGR01522">
    <property type="entry name" value="ATPase-IIA2_Ca"/>
    <property type="match status" value="1"/>
</dbReference>
<dbReference type="SUPFAM" id="SSF81660">
    <property type="entry name" value="Metal cation-transporting ATPase, ATP-binding domain N"/>
    <property type="match status" value="1"/>
</dbReference>
<dbReference type="InterPro" id="IPR006408">
    <property type="entry name" value="P-type_ATPase_IIB"/>
</dbReference>
<dbReference type="NCBIfam" id="TIGR01494">
    <property type="entry name" value="ATPase_P-type"/>
    <property type="match status" value="3"/>
</dbReference>
<comment type="similarity">
    <text evidence="2">Belongs to the cation transport ATPase (P-type) (TC 3.A.3) family. Type IIA subfamily.</text>
</comment>
<dbReference type="PROSITE" id="PS00154">
    <property type="entry name" value="ATPASE_E1_E2"/>
    <property type="match status" value="1"/>
</dbReference>
<dbReference type="InterPro" id="IPR044492">
    <property type="entry name" value="P_typ_ATPase_HD_dom"/>
</dbReference>
<dbReference type="InterPro" id="IPR023298">
    <property type="entry name" value="ATPase_P-typ_TM_dom_sf"/>
</dbReference>
<evidence type="ECO:0000256" key="10">
    <source>
        <dbReference type="ARBA" id="ARBA00022741"/>
    </source>
</evidence>
<dbReference type="GO" id="GO:0046872">
    <property type="term" value="F:metal ion binding"/>
    <property type="evidence" value="ECO:0007669"/>
    <property type="project" value="UniProtKB-KW"/>
</dbReference>
<evidence type="ECO:0000256" key="18">
    <source>
        <dbReference type="ARBA" id="ARBA00048694"/>
    </source>
</evidence>
<dbReference type="InterPro" id="IPR005782">
    <property type="entry name" value="P-type_ATPase_IIA"/>
</dbReference>
<evidence type="ECO:0000256" key="13">
    <source>
        <dbReference type="ARBA" id="ARBA00022842"/>
    </source>
</evidence>
<dbReference type="CDD" id="cd02089">
    <property type="entry name" value="P-type_ATPase_Ca_prok"/>
    <property type="match status" value="1"/>
</dbReference>
<dbReference type="GO" id="GO:0005524">
    <property type="term" value="F:ATP binding"/>
    <property type="evidence" value="ECO:0007669"/>
    <property type="project" value="UniProtKB-KW"/>
</dbReference>
<name>A0A223HV90_THETR</name>
<dbReference type="NCBIfam" id="TIGR01116">
    <property type="entry name" value="ATPase-IIA1_Ca"/>
    <property type="match status" value="1"/>
</dbReference>
<evidence type="ECO:0000256" key="15">
    <source>
        <dbReference type="ARBA" id="ARBA00022989"/>
    </source>
</evidence>
<dbReference type="GO" id="GO:0005388">
    <property type="term" value="F:P-type calcium transporter activity"/>
    <property type="evidence" value="ECO:0007669"/>
    <property type="project" value="UniProtKB-EC"/>
</dbReference>
<evidence type="ECO:0000256" key="6">
    <source>
        <dbReference type="ARBA" id="ARBA00022553"/>
    </source>
</evidence>
<dbReference type="Pfam" id="PF13246">
    <property type="entry name" value="Cation_ATPase"/>
    <property type="match status" value="1"/>
</dbReference>
<dbReference type="SFLD" id="SFLDF00027">
    <property type="entry name" value="p-type_atpase"/>
    <property type="match status" value="1"/>
</dbReference>
<dbReference type="RefSeq" id="WP_094396662.1">
    <property type="nucleotide sequence ID" value="NZ_CP016893.1"/>
</dbReference>
<dbReference type="InterPro" id="IPR001757">
    <property type="entry name" value="P_typ_ATPase"/>
</dbReference>
<dbReference type="InterPro" id="IPR023214">
    <property type="entry name" value="HAD_sf"/>
</dbReference>
<keyword evidence="14" id="KW-1278">Translocase</keyword>
<keyword evidence="6" id="KW-0597">Phosphoprotein</keyword>
<dbReference type="FunFam" id="2.70.150.10:FF:000016">
    <property type="entry name" value="Calcium-transporting P-type ATPase putative"/>
    <property type="match status" value="1"/>
</dbReference>
<keyword evidence="8" id="KW-0812">Transmembrane</keyword>
<dbReference type="InterPro" id="IPR036412">
    <property type="entry name" value="HAD-like_sf"/>
</dbReference>
<dbReference type="SMART" id="SM00831">
    <property type="entry name" value="Cation_ATPase_N"/>
    <property type="match status" value="1"/>
</dbReference>
<dbReference type="InterPro" id="IPR059000">
    <property type="entry name" value="ATPase_P-type_domA"/>
</dbReference>
<evidence type="ECO:0000313" key="19">
    <source>
        <dbReference type="EMBL" id="AST56342.1"/>
    </source>
</evidence>
<evidence type="ECO:0000313" key="20">
    <source>
        <dbReference type="Proteomes" id="UP000214975"/>
    </source>
</evidence>
<protein>
    <recommendedName>
        <fullName evidence="3">P-type Ca(2+) transporter</fullName>
        <ecNumber evidence="3">7.2.2.10</ecNumber>
    </recommendedName>
</protein>
<dbReference type="Pfam" id="PF00122">
    <property type="entry name" value="E1-E2_ATPase"/>
    <property type="match status" value="1"/>
</dbReference>
<dbReference type="GO" id="GO:0140352">
    <property type="term" value="P:export from cell"/>
    <property type="evidence" value="ECO:0007669"/>
    <property type="project" value="UniProtKB-ARBA"/>
</dbReference>
<dbReference type="InterPro" id="IPR004014">
    <property type="entry name" value="ATPase_P-typ_cation-transptr_N"/>
</dbReference>
<dbReference type="SUPFAM" id="SSF56784">
    <property type="entry name" value="HAD-like"/>
    <property type="match status" value="1"/>
</dbReference>
<dbReference type="EC" id="7.2.2.10" evidence="3"/>
<accession>A0A223HV90</accession>
<dbReference type="EMBL" id="CP016893">
    <property type="protein sequence ID" value="AST56342.1"/>
    <property type="molecule type" value="Genomic_DNA"/>
</dbReference>
<keyword evidence="16" id="KW-0406">Ion transport</keyword>
<evidence type="ECO:0000256" key="1">
    <source>
        <dbReference type="ARBA" id="ARBA00004651"/>
    </source>
</evidence>
<dbReference type="FunFam" id="3.40.1110.10:FF:000053">
    <property type="entry name" value="Cation-transporting ATPase, E1-E2 family"/>
    <property type="match status" value="1"/>
</dbReference>
<dbReference type="PRINTS" id="PR00119">
    <property type="entry name" value="CATATPASE"/>
</dbReference>
<keyword evidence="9" id="KW-0479">Metal-binding</keyword>
<dbReference type="NCBIfam" id="TIGR01517">
    <property type="entry name" value="ATPase-IIB_Ca"/>
    <property type="match status" value="1"/>
</dbReference>
<dbReference type="FunFam" id="3.40.50.1000:FF:000001">
    <property type="entry name" value="Phospholipid-transporting ATPase IC"/>
    <property type="match status" value="1"/>
</dbReference>
<dbReference type="InterPro" id="IPR006068">
    <property type="entry name" value="ATPase_P-typ_cation-transptr_C"/>
</dbReference>
<evidence type="ECO:0000256" key="11">
    <source>
        <dbReference type="ARBA" id="ARBA00022837"/>
    </source>
</evidence>
<dbReference type="PANTHER" id="PTHR42861">
    <property type="entry name" value="CALCIUM-TRANSPORTING ATPASE"/>
    <property type="match status" value="1"/>
</dbReference>
<keyword evidence="13" id="KW-0460">Magnesium</keyword>
<dbReference type="SUPFAM" id="SSF81653">
    <property type="entry name" value="Calcium ATPase, transduction domain A"/>
    <property type="match status" value="1"/>
</dbReference>
<evidence type="ECO:0000256" key="17">
    <source>
        <dbReference type="ARBA" id="ARBA00023136"/>
    </source>
</evidence>
<evidence type="ECO:0000256" key="2">
    <source>
        <dbReference type="ARBA" id="ARBA00005675"/>
    </source>
</evidence>
<keyword evidence="10" id="KW-0547">Nucleotide-binding</keyword>
<keyword evidence="17" id="KW-0472">Membrane</keyword>
<dbReference type="AlphaFoldDB" id="A0A223HV90"/>
<keyword evidence="15" id="KW-1133">Transmembrane helix</keyword>
<dbReference type="Gene3D" id="1.20.1110.10">
    <property type="entry name" value="Calcium-transporting ATPase, transmembrane domain"/>
    <property type="match status" value="1"/>
</dbReference>
<keyword evidence="5" id="KW-1003">Cell membrane</keyword>
<keyword evidence="7" id="KW-0109">Calcium transport</keyword>
<comment type="catalytic activity">
    <reaction evidence="18">
        <text>Ca(2+)(in) + ATP + H2O = Ca(2+)(out) + ADP + phosphate + H(+)</text>
        <dbReference type="Rhea" id="RHEA:18105"/>
        <dbReference type="ChEBI" id="CHEBI:15377"/>
        <dbReference type="ChEBI" id="CHEBI:15378"/>
        <dbReference type="ChEBI" id="CHEBI:29108"/>
        <dbReference type="ChEBI" id="CHEBI:30616"/>
        <dbReference type="ChEBI" id="CHEBI:43474"/>
        <dbReference type="ChEBI" id="CHEBI:456216"/>
        <dbReference type="EC" id="7.2.2.10"/>
    </reaction>
</comment>
<evidence type="ECO:0000256" key="4">
    <source>
        <dbReference type="ARBA" id="ARBA00022448"/>
    </source>
</evidence>
<dbReference type="GO" id="GO:0005886">
    <property type="term" value="C:plasma membrane"/>
    <property type="evidence" value="ECO:0007669"/>
    <property type="project" value="UniProtKB-SubCell"/>
</dbReference>
<proteinExistence type="inferred from homology"/>
<dbReference type="SFLD" id="SFLDS00003">
    <property type="entry name" value="Haloacid_Dehalogenase"/>
    <property type="match status" value="1"/>
</dbReference>
<comment type="subcellular location">
    <subcellularLocation>
        <location evidence="1">Cell membrane</location>
        <topology evidence="1">Multi-pass membrane protein</topology>
    </subcellularLocation>
</comment>
<evidence type="ECO:0000256" key="14">
    <source>
        <dbReference type="ARBA" id="ARBA00022967"/>
    </source>
</evidence>
<evidence type="ECO:0000256" key="5">
    <source>
        <dbReference type="ARBA" id="ARBA00022475"/>
    </source>
</evidence>
<dbReference type="Gene3D" id="2.70.150.10">
    <property type="entry name" value="Calcium-transporting ATPase, cytoplasmic transduction domain A"/>
    <property type="match status" value="1"/>
</dbReference>
<keyword evidence="4" id="KW-0813">Transport</keyword>
<sequence length="869" mass="96100">MKENWILDIDEVSSNLKTDVNNGLSTEEAKKRLEKYGPNNLSEKNKRTVLSMLLDQFKDYMVIILIIASIVSLFLGEITDAVIILFIILLNAFLGMIQENNAEKSLESLKKLSAPVSRVLRDGKVIEIESQYLVPGDVVFLEAGNFVPADGRIIESANLKIDESALTGESIASEKIAGKLSDKNLNIGDRINMVYMGTVVTYGRGLFVVTETGMDTEMGKIAKMLDNEDKVKTPLQIKLEQLGKYLGTGALIICAIIFIIGVMEKRPVFDMFMTSVSLAVAAIPEGLPAIVTITLALGVQKMIKRNAIIRKLPAVETLGSANVICSDKTGTLTQNKMTVVKVYTDFKELDLNDQYDNRADFLLECSTLCTDAFIDDKGKSFGDPTEVAIVSVFEKNLSKKSDLENKYPRVSEIPFDSDRKMMTTIHKAHGNNYKVITKGAFDNVIERCKYILKDGKIENLTDDDKSKIKLENEKMGNNALRVLAISYKNTDDIPERLSSDYVEKDLIFIGLLGMIDPPREEVKDSVKICKMAGIKPVMITGDHKITAMAIAKKLGILNKGDMAVTGRELEAMTDDELYKKVKDISVYARVSPEHKMRIVKAWQRNNAVVAMTGDGVNDAPALKQADIGAAMGITGTDVAKDSADMVLTDDNFATIVAAIEEGRTIYENIKKSIHYLLSCNIGEILVLLIATLAGMPMPLKPIHILWVNLVTDSLPALALGVEPADKDIMTKKPRPKNENIFADGLMFRIPIEGIMIGLVSFIAFLFGLRENLTNARTMAFAVLTFSQLSQAMNARSNKSIFKVGLLKNKYMVLALAVSIFLQLVVILTPLNAIFDIKNINIYDWDIIVLLSLSPIIIMEIVKALFFKTK</sequence>
<dbReference type="Gene3D" id="3.40.50.1000">
    <property type="entry name" value="HAD superfamily/HAD-like"/>
    <property type="match status" value="1"/>
</dbReference>
<dbReference type="Pfam" id="PF00689">
    <property type="entry name" value="Cation_ATPase_C"/>
    <property type="match status" value="1"/>
</dbReference>
<dbReference type="Proteomes" id="UP000214975">
    <property type="component" value="Chromosome"/>
</dbReference>
<reference evidence="19 20" key="1">
    <citation type="submission" date="2016-08" db="EMBL/GenBank/DDBJ databases">
        <title>A novel genetic cassette of butanologenic Thermoanaerobacterium thermosaccharolyticum that directly convert cellulose to butanol.</title>
        <authorList>
            <person name="Li T."/>
            <person name="He J."/>
        </authorList>
    </citation>
    <scope>NUCLEOTIDE SEQUENCE [LARGE SCALE GENOMIC DNA]</scope>
    <source>
        <strain evidence="19 20">TG57</strain>
    </source>
</reference>
<dbReference type="PRINTS" id="PR00120">
    <property type="entry name" value="HATPASE"/>
</dbReference>